<evidence type="ECO:0000313" key="1">
    <source>
        <dbReference type="EMBL" id="CUA81761.1"/>
    </source>
</evidence>
<reference evidence="2" key="1">
    <citation type="submission" date="2015-08" db="EMBL/GenBank/DDBJ databases">
        <authorList>
            <person name="Varghese N."/>
        </authorList>
    </citation>
    <scope>NUCLEOTIDE SEQUENCE [LARGE SCALE GENOMIC DNA]</scope>
    <source>
        <strain evidence="2">DSM 17901</strain>
    </source>
</reference>
<dbReference type="EMBL" id="CYHA01000001">
    <property type="protein sequence ID" value="CUA81761.1"/>
    <property type="molecule type" value="Genomic_DNA"/>
</dbReference>
<dbReference type="Proteomes" id="UP000243535">
    <property type="component" value="Unassembled WGS sequence"/>
</dbReference>
<protein>
    <submittedName>
        <fullName evidence="1">Uncharacterized protein</fullName>
    </submittedName>
</protein>
<evidence type="ECO:0000313" key="2">
    <source>
        <dbReference type="Proteomes" id="UP000243535"/>
    </source>
</evidence>
<keyword evidence="2" id="KW-1185">Reference proteome</keyword>
<dbReference type="AlphaFoldDB" id="A0A0K6GTC4"/>
<dbReference type="OrthoDB" id="9896620at2"/>
<name>A0A0K6GTC4_9NEIS</name>
<dbReference type="RefSeq" id="WP_141656684.1">
    <property type="nucleotide sequence ID" value="NZ_CYHA01000001.1"/>
</dbReference>
<proteinExistence type="predicted"/>
<sequence>MTTKIMTPDIPNADAVAELRARAEAACDRYGVQRREQCVNAFLRLAENFRWHTMPSPEIEEGTLVQLKKLRDAASRLSTALRNLDGESAALLPEFLRKDLPTHKLFCESLHSVSRQLSAPGASREHEAKELIAKQFIVTCQQFRIPIKWSKEFEYHSVNSKNEPSAYLLGAIYAAGGMKADAETTPAHRANHYLGRFSKGFTVDIDGVVVRVLLKKTAIEPNLYISQIIKAVSDGRELTLPTSSIPAASCRGYELGLSRPFFETFDWHS</sequence>
<organism evidence="1 2">
    <name type="scientific">Gulbenkiania indica</name>
    <dbReference type="NCBI Taxonomy" id="375574"/>
    <lineage>
        <taxon>Bacteria</taxon>
        <taxon>Pseudomonadati</taxon>
        <taxon>Pseudomonadota</taxon>
        <taxon>Betaproteobacteria</taxon>
        <taxon>Neisseriales</taxon>
        <taxon>Chromobacteriaceae</taxon>
        <taxon>Gulbenkiania</taxon>
    </lineage>
</organism>
<dbReference type="STRING" id="375574.GCA_001418035_00403"/>
<accession>A0A0K6GTC4</accession>
<gene>
    <name evidence="1" type="ORF">Ga0061063_0605</name>
</gene>